<dbReference type="Gene3D" id="3.80.10.10">
    <property type="entry name" value="Ribonuclease Inhibitor"/>
    <property type="match status" value="1"/>
</dbReference>
<dbReference type="InterPro" id="IPR032675">
    <property type="entry name" value="LRR_dom_sf"/>
</dbReference>
<dbReference type="Proteomes" id="UP000284842">
    <property type="component" value="Unassembled WGS sequence"/>
</dbReference>
<dbReference type="AlphaFoldDB" id="A0A409YH80"/>
<dbReference type="EMBL" id="NHTK01001171">
    <property type="protein sequence ID" value="PPR02381.1"/>
    <property type="molecule type" value="Genomic_DNA"/>
</dbReference>
<organism evidence="1 2">
    <name type="scientific">Panaeolus cyanescens</name>
    <dbReference type="NCBI Taxonomy" id="181874"/>
    <lineage>
        <taxon>Eukaryota</taxon>
        <taxon>Fungi</taxon>
        <taxon>Dikarya</taxon>
        <taxon>Basidiomycota</taxon>
        <taxon>Agaricomycotina</taxon>
        <taxon>Agaricomycetes</taxon>
        <taxon>Agaricomycetidae</taxon>
        <taxon>Agaricales</taxon>
        <taxon>Agaricineae</taxon>
        <taxon>Galeropsidaceae</taxon>
        <taxon>Panaeolus</taxon>
    </lineage>
</organism>
<dbReference type="InParanoid" id="A0A409YH80"/>
<gene>
    <name evidence="1" type="ORF">CVT24_011723</name>
</gene>
<comment type="caution">
    <text evidence="1">The sequence shown here is derived from an EMBL/GenBank/DDBJ whole genome shotgun (WGS) entry which is preliminary data.</text>
</comment>
<name>A0A409YH80_9AGAR</name>
<evidence type="ECO:0000313" key="1">
    <source>
        <dbReference type="EMBL" id="PPR02381.1"/>
    </source>
</evidence>
<dbReference type="OrthoDB" id="3270987at2759"/>
<dbReference type="SUPFAM" id="SSF52047">
    <property type="entry name" value="RNI-like"/>
    <property type="match status" value="1"/>
</dbReference>
<evidence type="ECO:0000313" key="2">
    <source>
        <dbReference type="Proteomes" id="UP000284842"/>
    </source>
</evidence>
<sequence>MPGLTTPSTNASALSKAKVAVSRSNAPKADAAIPARLVGLHIESAIDALQPPRSNTVPVEYVTTAISDSTCPLSQQDEPQLPLTINELPPEILAEIFHTYMFSEDDSDLMNPELEGMVSVFLPNPRSAPLLFCGVCGYWRNVAISTPALWSAITIYDDVNLETVRLWLKRSQSHPLSLFVSWNRYNHKLPHLVEMLFTNMPRWRHVSFRLPTAKDMQQLLFKLVPQEGISPAIQLQHLHLSVEYLHFDHFSDFATRLSSFPHPTLQRLTWRSRRIPEFPHISKSLWANLQQISLSTPRSADLLSFLKACENIQFLNIECLYIEDAESPTTPASVVAPNLRSLNIGAVAGVLTEWLVLLSTPSLKRLSFGHQGGRGESIGLGNFLDRSGCKLESLCIRCRNPAFDSVEAEAMLRSSIFTAIPHISLRLAEDACPASFPQTIIAETAGQWKDTAYAYYEPKNYAYHLGWGTLDIARKYDHNYPFLVKHPKPIPKWWVALTEGPLTSA</sequence>
<reference evidence="1 2" key="1">
    <citation type="journal article" date="2018" name="Evol. Lett.">
        <title>Horizontal gene cluster transfer increased hallucinogenic mushroom diversity.</title>
        <authorList>
            <person name="Reynolds H.T."/>
            <person name="Vijayakumar V."/>
            <person name="Gluck-Thaler E."/>
            <person name="Korotkin H.B."/>
            <person name="Matheny P.B."/>
            <person name="Slot J.C."/>
        </authorList>
    </citation>
    <scope>NUCLEOTIDE SEQUENCE [LARGE SCALE GENOMIC DNA]</scope>
    <source>
        <strain evidence="1 2">2629</strain>
    </source>
</reference>
<proteinExistence type="predicted"/>
<dbReference type="STRING" id="181874.A0A409YH80"/>
<protein>
    <submittedName>
        <fullName evidence="1">Uncharacterized protein</fullName>
    </submittedName>
</protein>
<keyword evidence="2" id="KW-1185">Reference proteome</keyword>
<accession>A0A409YH80</accession>